<comment type="pathway">
    <text evidence="12">Porphyrin-containing compound metabolism; siroheme biosynthesis; precorrin-2 from uroporphyrinogen III: step 1/1.</text>
</comment>
<dbReference type="InterPro" id="IPR006367">
    <property type="entry name" value="Sirohaem_synthase_N"/>
</dbReference>
<dbReference type="InterPro" id="IPR014776">
    <property type="entry name" value="4pyrrole_Mease_sub2"/>
</dbReference>
<accession>A0A2T4Z556</accession>
<keyword evidence="7" id="KW-0560">Oxidoreductase</keyword>
<dbReference type="Pfam" id="PF00590">
    <property type="entry name" value="TP_methylase"/>
    <property type="match status" value="1"/>
</dbReference>
<comment type="caution">
    <text evidence="17">The sequence shown here is derived from an EMBL/GenBank/DDBJ whole genome shotgun (WGS) entry which is preliminary data.</text>
</comment>
<dbReference type="PANTHER" id="PTHR45790:SF3">
    <property type="entry name" value="S-ADENOSYL-L-METHIONINE-DEPENDENT UROPORPHYRINOGEN III METHYLTRANSFERASE, CHLOROPLASTIC"/>
    <property type="match status" value="1"/>
</dbReference>
<protein>
    <submittedName>
        <fullName evidence="17">Uroporphyrinogen-III C-methyltransferase</fullName>
    </submittedName>
</protein>
<gene>
    <name evidence="17" type="ORF">C8P69_10467</name>
</gene>
<dbReference type="NCBIfam" id="TIGR01469">
    <property type="entry name" value="cobA_cysG_Cterm"/>
    <property type="match status" value="1"/>
</dbReference>
<dbReference type="UniPathway" id="UPA00262">
    <property type="reaction ID" value="UER00211"/>
</dbReference>
<dbReference type="PIRSF" id="PIRSF036426">
    <property type="entry name" value="Sirohaem_synth"/>
    <property type="match status" value="1"/>
</dbReference>
<comment type="catalytic activity">
    <reaction evidence="13">
        <text>precorrin-2 + NAD(+) = sirohydrochlorin + NADH + 2 H(+)</text>
        <dbReference type="Rhea" id="RHEA:15613"/>
        <dbReference type="ChEBI" id="CHEBI:15378"/>
        <dbReference type="ChEBI" id="CHEBI:57540"/>
        <dbReference type="ChEBI" id="CHEBI:57945"/>
        <dbReference type="ChEBI" id="CHEBI:58351"/>
        <dbReference type="ChEBI" id="CHEBI:58827"/>
        <dbReference type="EC" id="1.3.1.76"/>
    </reaction>
</comment>
<dbReference type="FunFam" id="3.40.1010.10:FF:000001">
    <property type="entry name" value="Siroheme synthase"/>
    <property type="match status" value="1"/>
</dbReference>
<evidence type="ECO:0000313" key="17">
    <source>
        <dbReference type="EMBL" id="PTM57020.1"/>
    </source>
</evidence>
<dbReference type="InterPro" id="IPR036291">
    <property type="entry name" value="NAD(P)-bd_dom_sf"/>
</dbReference>
<evidence type="ECO:0000256" key="1">
    <source>
        <dbReference type="ARBA" id="ARBA00005010"/>
    </source>
</evidence>
<feature type="domain" description="Tetrapyrrole methylase" evidence="16">
    <location>
        <begin position="238"/>
        <end position="451"/>
    </location>
</feature>
<dbReference type="CDD" id="cd11642">
    <property type="entry name" value="SUMT"/>
    <property type="match status" value="1"/>
</dbReference>
<dbReference type="GO" id="GO:0019354">
    <property type="term" value="P:siroheme biosynthetic process"/>
    <property type="evidence" value="ECO:0007669"/>
    <property type="project" value="UniProtKB-UniPathway"/>
</dbReference>
<evidence type="ECO:0000256" key="13">
    <source>
        <dbReference type="ARBA" id="ARBA00047561"/>
    </source>
</evidence>
<dbReference type="InterPro" id="IPR012409">
    <property type="entry name" value="Sirohaem_synth"/>
</dbReference>
<keyword evidence="6" id="KW-0949">S-adenosyl-L-methionine</keyword>
<dbReference type="NCBIfam" id="NF007922">
    <property type="entry name" value="PRK10637.1"/>
    <property type="match status" value="1"/>
</dbReference>
<keyword evidence="4 15" id="KW-0489">Methyltransferase</keyword>
<evidence type="ECO:0000256" key="11">
    <source>
        <dbReference type="ARBA" id="ARBA00023268"/>
    </source>
</evidence>
<evidence type="ECO:0000256" key="10">
    <source>
        <dbReference type="ARBA" id="ARBA00023244"/>
    </source>
</evidence>
<keyword evidence="10" id="KW-0627">Porphyrin biosynthesis</keyword>
<dbReference type="AlphaFoldDB" id="A0A2T4Z556"/>
<dbReference type="InterPro" id="IPR014777">
    <property type="entry name" value="4pyrrole_Mease_sub1"/>
</dbReference>
<evidence type="ECO:0000256" key="3">
    <source>
        <dbReference type="ARBA" id="ARBA00022573"/>
    </source>
</evidence>
<dbReference type="GO" id="GO:0043115">
    <property type="term" value="F:precorrin-2 dehydrogenase activity"/>
    <property type="evidence" value="ECO:0007669"/>
    <property type="project" value="UniProtKB-EC"/>
</dbReference>
<dbReference type="PROSITE" id="PS00840">
    <property type="entry name" value="SUMT_2"/>
    <property type="match status" value="1"/>
</dbReference>
<dbReference type="Gene3D" id="3.40.50.720">
    <property type="entry name" value="NAD(P)-binding Rossmann-like Domain"/>
    <property type="match status" value="1"/>
</dbReference>
<dbReference type="SUPFAM" id="SSF75615">
    <property type="entry name" value="Siroheme synthase middle domains-like"/>
    <property type="match status" value="1"/>
</dbReference>
<keyword evidence="11" id="KW-0511">Multifunctional enzyme</keyword>
<dbReference type="Gene3D" id="3.30.950.10">
    <property type="entry name" value="Methyltransferase, Cobalt-precorrin-4 Transmethylase, Domain 2"/>
    <property type="match status" value="1"/>
</dbReference>
<dbReference type="InterPro" id="IPR050161">
    <property type="entry name" value="Siro_Cobalamin_biosynth"/>
</dbReference>
<evidence type="ECO:0000256" key="4">
    <source>
        <dbReference type="ARBA" id="ARBA00022603"/>
    </source>
</evidence>
<keyword evidence="3" id="KW-0169">Cobalamin biosynthesis</keyword>
<dbReference type="InterPro" id="IPR035996">
    <property type="entry name" value="4pyrrol_Methylase_sf"/>
</dbReference>
<keyword evidence="9" id="KW-0456">Lyase</keyword>
<name>A0A2T4Z556_9HYPH</name>
<evidence type="ECO:0000313" key="18">
    <source>
        <dbReference type="Proteomes" id="UP000241808"/>
    </source>
</evidence>
<dbReference type="SUPFAM" id="SSF51735">
    <property type="entry name" value="NAD(P)-binding Rossmann-fold domains"/>
    <property type="match status" value="1"/>
</dbReference>
<dbReference type="InterPro" id="IPR000878">
    <property type="entry name" value="4pyrrol_Mease"/>
</dbReference>
<evidence type="ECO:0000256" key="7">
    <source>
        <dbReference type="ARBA" id="ARBA00023002"/>
    </source>
</evidence>
<sequence>MSEDVSRRPRAERAARMAPLAVLPVFLKLKGRRVVVAGGSEAAVWKAELLAAAGAEVAVYAADPCPAMLDLAEAPPAGSITLHHRAWSLADLGGAAFAIGAFEEDADAAAFAAAARGAGVPVNVIDKPAFCDVQFGGIVNRSPLVIGISTDGAAPVFGQAVRARIEALLPQGFARWADAARRWRRRVQSLHLPFQARRRFWELFSERAMATPEAVPPACLTIELERAARATAEARTGRIVLVGAGPGDPELLTMRAVRALQSADVIVHDDLVPSAVLDVARREAERISAGKRGRGPSCRQEDINALVIRLAVEGKHVVRLKAGDPMIFGRAGEEIAAAEARGIPVEVVPGISAAQGAAAALKLSLTHRDHARRLQYVTAHGRDGRLPRDLSWPALTDPAASTIVYMPGATWHELAAGLIARGLSAATPAIAVVNATRPDEVRIAGTVADLAGRLAAQAWTGPLLILYGDAFAAAGHEAGTGALASLPQPV</sequence>
<dbReference type="GO" id="GO:0051266">
    <property type="term" value="F:sirohydrochlorin ferrochelatase activity"/>
    <property type="evidence" value="ECO:0007669"/>
    <property type="project" value="InterPro"/>
</dbReference>
<evidence type="ECO:0000256" key="8">
    <source>
        <dbReference type="ARBA" id="ARBA00023027"/>
    </source>
</evidence>
<dbReference type="InterPro" id="IPR006366">
    <property type="entry name" value="CobA/CysG_C"/>
</dbReference>
<dbReference type="Gene3D" id="3.40.1010.10">
    <property type="entry name" value="Cobalt-precorrin-4 Transmethylase, Domain 1"/>
    <property type="match status" value="1"/>
</dbReference>
<evidence type="ECO:0000256" key="12">
    <source>
        <dbReference type="ARBA" id="ARBA00025705"/>
    </source>
</evidence>
<proteinExistence type="inferred from homology"/>
<dbReference type="Pfam" id="PF13241">
    <property type="entry name" value="NAD_binding_7"/>
    <property type="match status" value="1"/>
</dbReference>
<comment type="pathway">
    <text evidence="1">Porphyrin-containing compound metabolism; siroheme biosynthesis; sirohydrochlorin from precorrin-2: step 1/1.</text>
</comment>
<dbReference type="Proteomes" id="UP000241808">
    <property type="component" value="Unassembled WGS sequence"/>
</dbReference>
<comment type="similarity">
    <text evidence="2 15">Belongs to the precorrin methyltransferase family.</text>
</comment>
<dbReference type="OrthoDB" id="9815856at2"/>
<dbReference type="SUPFAM" id="SSF53790">
    <property type="entry name" value="Tetrapyrrole methylase"/>
    <property type="match status" value="1"/>
</dbReference>
<feature type="active site" description="Proton donor" evidence="14">
    <location>
        <position position="291"/>
    </location>
</feature>
<dbReference type="EMBL" id="PZZL01000004">
    <property type="protein sequence ID" value="PTM57020.1"/>
    <property type="molecule type" value="Genomic_DNA"/>
</dbReference>
<dbReference type="GO" id="GO:0009236">
    <property type="term" value="P:cobalamin biosynthetic process"/>
    <property type="evidence" value="ECO:0007669"/>
    <property type="project" value="UniProtKB-KW"/>
</dbReference>
<dbReference type="Gene3D" id="3.30.160.110">
    <property type="entry name" value="Siroheme synthase, domain 2"/>
    <property type="match status" value="1"/>
</dbReference>
<feature type="active site" description="Proton acceptor" evidence="14">
    <location>
        <position position="269"/>
    </location>
</feature>
<dbReference type="GO" id="GO:0004851">
    <property type="term" value="F:uroporphyrin-III C-methyltransferase activity"/>
    <property type="evidence" value="ECO:0007669"/>
    <property type="project" value="InterPro"/>
</dbReference>
<keyword evidence="5 15" id="KW-0808">Transferase</keyword>
<evidence type="ECO:0000256" key="5">
    <source>
        <dbReference type="ARBA" id="ARBA00022679"/>
    </source>
</evidence>
<keyword evidence="8" id="KW-0520">NAD</keyword>
<evidence type="ECO:0000256" key="14">
    <source>
        <dbReference type="PIRSR" id="PIRSR036426-1"/>
    </source>
</evidence>
<dbReference type="GO" id="GO:0051287">
    <property type="term" value="F:NAD binding"/>
    <property type="evidence" value="ECO:0007669"/>
    <property type="project" value="InterPro"/>
</dbReference>
<evidence type="ECO:0000256" key="15">
    <source>
        <dbReference type="RuleBase" id="RU003960"/>
    </source>
</evidence>
<dbReference type="RefSeq" id="WP_108176714.1">
    <property type="nucleotide sequence ID" value="NZ_PZZL01000004.1"/>
</dbReference>
<keyword evidence="18" id="KW-1185">Reference proteome</keyword>
<evidence type="ECO:0000259" key="16">
    <source>
        <dbReference type="Pfam" id="PF00590"/>
    </source>
</evidence>
<evidence type="ECO:0000256" key="2">
    <source>
        <dbReference type="ARBA" id="ARBA00005879"/>
    </source>
</evidence>
<dbReference type="PANTHER" id="PTHR45790">
    <property type="entry name" value="SIROHEME SYNTHASE-RELATED"/>
    <property type="match status" value="1"/>
</dbReference>
<dbReference type="NCBIfam" id="TIGR01470">
    <property type="entry name" value="cysG_Nterm"/>
    <property type="match status" value="1"/>
</dbReference>
<evidence type="ECO:0000256" key="6">
    <source>
        <dbReference type="ARBA" id="ARBA00022691"/>
    </source>
</evidence>
<dbReference type="GO" id="GO:0032259">
    <property type="term" value="P:methylation"/>
    <property type="evidence" value="ECO:0007669"/>
    <property type="project" value="UniProtKB-KW"/>
</dbReference>
<dbReference type="InterPro" id="IPR003043">
    <property type="entry name" value="Uropor_MeTrfase_CS"/>
</dbReference>
<organism evidence="17 18">
    <name type="scientific">Phreatobacter oligotrophus</name>
    <dbReference type="NCBI Taxonomy" id="1122261"/>
    <lineage>
        <taxon>Bacteria</taxon>
        <taxon>Pseudomonadati</taxon>
        <taxon>Pseudomonadota</taxon>
        <taxon>Alphaproteobacteria</taxon>
        <taxon>Hyphomicrobiales</taxon>
        <taxon>Phreatobacteraceae</taxon>
        <taxon>Phreatobacter</taxon>
    </lineage>
</organism>
<dbReference type="PROSITE" id="PS00839">
    <property type="entry name" value="SUMT_1"/>
    <property type="match status" value="1"/>
</dbReference>
<evidence type="ECO:0000256" key="9">
    <source>
        <dbReference type="ARBA" id="ARBA00023239"/>
    </source>
</evidence>
<reference evidence="17 18" key="1">
    <citation type="submission" date="2018-04" db="EMBL/GenBank/DDBJ databases">
        <title>Genomic Encyclopedia of Archaeal and Bacterial Type Strains, Phase II (KMG-II): from individual species to whole genera.</title>
        <authorList>
            <person name="Goeker M."/>
        </authorList>
    </citation>
    <scope>NUCLEOTIDE SEQUENCE [LARGE SCALE GENOMIC DNA]</scope>
    <source>
        <strain evidence="17 18">DSM 25521</strain>
    </source>
</reference>
<dbReference type="NCBIfam" id="NF004790">
    <property type="entry name" value="PRK06136.1"/>
    <property type="match status" value="1"/>
</dbReference>